<dbReference type="PANTHER" id="PTHR21228:SF40">
    <property type="entry name" value="LD45607P"/>
    <property type="match status" value="1"/>
</dbReference>
<dbReference type="GO" id="GO:0005739">
    <property type="term" value="C:mitochondrion"/>
    <property type="evidence" value="ECO:0007669"/>
    <property type="project" value="UniProtKB-SubCell"/>
</dbReference>
<dbReference type="Pfam" id="PF08373">
    <property type="entry name" value="RAP"/>
    <property type="match status" value="1"/>
</dbReference>
<reference evidence="5 6" key="1">
    <citation type="journal article" date="2023" name="Sci. Data">
        <title>Genome assembly of the Korean intertidal mud-creeper Batillaria attramentaria.</title>
        <authorList>
            <person name="Patra A.K."/>
            <person name="Ho P.T."/>
            <person name="Jun S."/>
            <person name="Lee S.J."/>
            <person name="Kim Y."/>
            <person name="Won Y.J."/>
        </authorList>
    </citation>
    <scope>NUCLEOTIDE SEQUENCE [LARGE SCALE GENOMIC DNA]</scope>
    <source>
        <strain evidence="5">Wonlab-2016</strain>
    </source>
</reference>
<evidence type="ECO:0000256" key="1">
    <source>
        <dbReference type="ARBA" id="ARBA00004173"/>
    </source>
</evidence>
<dbReference type="PANTHER" id="PTHR21228">
    <property type="entry name" value="FAST LEU-RICH DOMAIN-CONTAINING"/>
    <property type="match status" value="1"/>
</dbReference>
<evidence type="ECO:0000256" key="2">
    <source>
        <dbReference type="ARBA" id="ARBA00023128"/>
    </source>
</evidence>
<dbReference type="AlphaFoldDB" id="A0ABD0L8M9"/>
<feature type="domain" description="RAP" evidence="4">
    <location>
        <begin position="585"/>
        <end position="642"/>
    </location>
</feature>
<evidence type="ECO:0000313" key="6">
    <source>
        <dbReference type="Proteomes" id="UP001519460"/>
    </source>
</evidence>
<keyword evidence="6" id="KW-1185">Reference proteome</keyword>
<dbReference type="SMART" id="SM00952">
    <property type="entry name" value="RAP"/>
    <property type="match status" value="1"/>
</dbReference>
<sequence>MSQPSVRAAVRRLSRVSRSLIATGGCSTSGPSSPARSPNWNDCGKHYTRSRSFPAQGNRNILSTSTILSQDGLDIQELPVLVRLLDKTMVPFSNHSFTGELIRPMTAEDENFQNLLQQCTSVTDVLKLLEIPSERVTGYSASAALQRMAELQRMNKDWDDLPSFIRTAVMNELYDTVTKDVAQLSKETLVSLVSCYLDMENFGPSCLSAVNGEIQKRMVEEKFEISELCRLSDMLHASAKRDRELLNTIWVHIGNHYRDATEQTISVVLSSLPASHKYLLKVFAMQLHKIWWKMKSSEIVSCLTSLVRLNSHQVSMMSDCARWLFLNVHDVTDEQLAAIVGAYIHFQVSDVNLMTSLERYVPAKGSKLDTTLLGLVQEYCRMRRYFSPTILDAAADHFCQNGDSYSPLQMLTVLRPFGQLNYMPKDSSKFLLKTEHLLGERFSCFDPSHISELLCSFAFVERVPLNFVQKVLTPSFLSKVKGLENSRETGVWLEMLQSAVMLETRGVRVPCLYKLESGPTWRDDRLCMLQCRLGDTLDKLLGSDVVRLRSFAPDTIHSIDAVLLVTERGQPVRPVNGSGHSYKKIAILILVPEHFCVNSRHLLGKYAMRHRHLKKLGYTIVEVLDSEFMPLSASERMDYMQQKLGKVVSPTAFRQSWNGEL</sequence>
<organism evidence="5 6">
    <name type="scientific">Batillaria attramentaria</name>
    <dbReference type="NCBI Taxonomy" id="370345"/>
    <lineage>
        <taxon>Eukaryota</taxon>
        <taxon>Metazoa</taxon>
        <taxon>Spiralia</taxon>
        <taxon>Lophotrochozoa</taxon>
        <taxon>Mollusca</taxon>
        <taxon>Gastropoda</taxon>
        <taxon>Caenogastropoda</taxon>
        <taxon>Sorbeoconcha</taxon>
        <taxon>Cerithioidea</taxon>
        <taxon>Batillariidae</taxon>
        <taxon>Batillaria</taxon>
    </lineage>
</organism>
<accession>A0ABD0L8M9</accession>
<dbReference type="InterPro" id="IPR050870">
    <property type="entry name" value="FAST_kinase"/>
</dbReference>
<feature type="compositionally biased region" description="Low complexity" evidence="3">
    <location>
        <begin position="23"/>
        <end position="34"/>
    </location>
</feature>
<evidence type="ECO:0000256" key="3">
    <source>
        <dbReference type="SAM" id="MobiDB-lite"/>
    </source>
</evidence>
<evidence type="ECO:0000313" key="5">
    <source>
        <dbReference type="EMBL" id="KAK7495621.1"/>
    </source>
</evidence>
<dbReference type="EMBL" id="JACVVK020000073">
    <property type="protein sequence ID" value="KAK7495621.1"/>
    <property type="molecule type" value="Genomic_DNA"/>
</dbReference>
<evidence type="ECO:0000259" key="4">
    <source>
        <dbReference type="PROSITE" id="PS51286"/>
    </source>
</evidence>
<protein>
    <recommendedName>
        <fullName evidence="4">RAP domain-containing protein</fullName>
    </recommendedName>
</protein>
<feature type="region of interest" description="Disordered" evidence="3">
    <location>
        <begin position="23"/>
        <end position="43"/>
    </location>
</feature>
<dbReference type="PROSITE" id="PS51286">
    <property type="entry name" value="RAP"/>
    <property type="match status" value="1"/>
</dbReference>
<comment type="subcellular location">
    <subcellularLocation>
        <location evidence="1">Mitochondrion</location>
    </subcellularLocation>
</comment>
<proteinExistence type="predicted"/>
<comment type="caution">
    <text evidence="5">The sequence shown here is derived from an EMBL/GenBank/DDBJ whole genome shotgun (WGS) entry which is preliminary data.</text>
</comment>
<dbReference type="Pfam" id="PF06743">
    <property type="entry name" value="FAST_1"/>
    <property type="match status" value="1"/>
</dbReference>
<dbReference type="InterPro" id="IPR013584">
    <property type="entry name" value="RAP"/>
</dbReference>
<gene>
    <name evidence="5" type="ORF">BaRGS_00013068</name>
</gene>
<dbReference type="InterPro" id="IPR010622">
    <property type="entry name" value="FAST_Leu-rich"/>
</dbReference>
<name>A0ABD0L8M9_9CAEN</name>
<keyword evidence="2" id="KW-0496">Mitochondrion</keyword>
<dbReference type="Proteomes" id="UP001519460">
    <property type="component" value="Unassembled WGS sequence"/>
</dbReference>